<organism evidence="1">
    <name type="scientific">Microbacterium sp. A8/3-1</name>
    <dbReference type="NCBI Taxonomy" id="3160749"/>
    <lineage>
        <taxon>Bacteria</taxon>
        <taxon>Bacillati</taxon>
        <taxon>Actinomycetota</taxon>
        <taxon>Actinomycetes</taxon>
        <taxon>Micrococcales</taxon>
        <taxon>Microbacteriaceae</taxon>
        <taxon>Microbacterium</taxon>
    </lineage>
</organism>
<protein>
    <submittedName>
        <fullName evidence="1">Uncharacterized protein</fullName>
    </submittedName>
</protein>
<name>A0AAU7VWV0_9MICO</name>
<dbReference type="EMBL" id="CP158357">
    <property type="protein sequence ID" value="XBX78673.1"/>
    <property type="molecule type" value="Genomic_DNA"/>
</dbReference>
<reference evidence="1" key="1">
    <citation type="submission" date="2024-06" db="EMBL/GenBank/DDBJ databases">
        <title>Draft genome sequence of Microbacterium sp. strain A8/3-1, isolated from Oxytropis tragacanthoides Fisch. ex DC. Root nodules in the Altai region of Russia.</title>
        <authorList>
            <person name="Sazanova A."/>
            <person name="Guro P."/>
            <person name="Kuznetsova I."/>
            <person name="Belimov A."/>
            <person name="Safronova V."/>
        </authorList>
    </citation>
    <scope>NUCLEOTIDE SEQUENCE</scope>
    <source>
        <strain evidence="1">A8/3-1</strain>
    </source>
</reference>
<proteinExistence type="predicted"/>
<gene>
    <name evidence="1" type="ORF">ABS642_00870</name>
</gene>
<accession>A0AAU7VWV0</accession>
<dbReference type="AlphaFoldDB" id="A0AAU7VWV0"/>
<evidence type="ECO:0000313" key="1">
    <source>
        <dbReference type="EMBL" id="XBX78673.1"/>
    </source>
</evidence>
<dbReference type="RefSeq" id="WP_350351899.1">
    <property type="nucleotide sequence ID" value="NZ_CP158357.1"/>
</dbReference>
<sequence>MSAGLVMTAPIATAVTYFIRVNGDLRQVEPLTKPHREQAHVTVRVLRDGSIMTVHNTEILRSY</sequence>